<name>A0A218Y3X3_PUNGR</name>
<evidence type="ECO:0000313" key="1">
    <source>
        <dbReference type="EMBL" id="OWM91242.1"/>
    </source>
</evidence>
<evidence type="ECO:0000313" key="2">
    <source>
        <dbReference type="Proteomes" id="UP000197138"/>
    </source>
</evidence>
<proteinExistence type="predicted"/>
<dbReference type="EMBL" id="MTKT01000299">
    <property type="protein sequence ID" value="OWM91242.1"/>
    <property type="molecule type" value="Genomic_DNA"/>
</dbReference>
<accession>A0A218Y3X3</accession>
<dbReference type="AlphaFoldDB" id="A0A218Y3X3"/>
<organism evidence="1 2">
    <name type="scientific">Punica granatum</name>
    <name type="common">Pomegranate</name>
    <dbReference type="NCBI Taxonomy" id="22663"/>
    <lineage>
        <taxon>Eukaryota</taxon>
        <taxon>Viridiplantae</taxon>
        <taxon>Streptophyta</taxon>
        <taxon>Embryophyta</taxon>
        <taxon>Tracheophyta</taxon>
        <taxon>Spermatophyta</taxon>
        <taxon>Magnoliopsida</taxon>
        <taxon>eudicotyledons</taxon>
        <taxon>Gunneridae</taxon>
        <taxon>Pentapetalae</taxon>
        <taxon>rosids</taxon>
        <taxon>malvids</taxon>
        <taxon>Myrtales</taxon>
        <taxon>Lythraceae</taxon>
        <taxon>Punica</taxon>
    </lineage>
</organism>
<sequence length="69" mass="7493">MEEEMKAMVTVVEGDGRVEVMVGMPRVRGGGDGDGDNGLVEEAVMEWSQGDGRRMMVMAMVKRGSGRNM</sequence>
<protein>
    <submittedName>
        <fullName evidence="1">Uncharacterized protein</fullName>
    </submittedName>
</protein>
<dbReference type="Proteomes" id="UP000197138">
    <property type="component" value="Unassembled WGS sequence"/>
</dbReference>
<gene>
    <name evidence="1" type="ORF">CDL15_Pgr000186</name>
</gene>
<comment type="caution">
    <text evidence="1">The sequence shown here is derived from an EMBL/GenBank/DDBJ whole genome shotgun (WGS) entry which is preliminary data.</text>
</comment>
<reference evidence="2" key="1">
    <citation type="journal article" date="2017" name="Plant J.">
        <title>The pomegranate (Punica granatum L.) genome and the genomics of punicalagin biosynthesis.</title>
        <authorList>
            <person name="Qin G."/>
            <person name="Xu C."/>
            <person name="Ming R."/>
            <person name="Tang H."/>
            <person name="Guyot R."/>
            <person name="Kramer E.M."/>
            <person name="Hu Y."/>
            <person name="Yi X."/>
            <person name="Qi Y."/>
            <person name="Xu X."/>
            <person name="Gao Z."/>
            <person name="Pan H."/>
            <person name="Jian J."/>
            <person name="Tian Y."/>
            <person name="Yue Z."/>
            <person name="Xu Y."/>
        </authorList>
    </citation>
    <scope>NUCLEOTIDE SEQUENCE [LARGE SCALE GENOMIC DNA]</scope>
    <source>
        <strain evidence="2">cv. Dabenzi</strain>
    </source>
</reference>